<feature type="domain" description="F-box" evidence="1">
    <location>
        <begin position="20"/>
        <end position="53"/>
    </location>
</feature>
<name>A0A9W4IZH2_9EURO</name>
<proteinExistence type="predicted"/>
<gene>
    <name evidence="2" type="ORF">PSALAMII_LOCUS4795</name>
</gene>
<dbReference type="AlphaFoldDB" id="A0A9W4IZH2"/>
<evidence type="ECO:0000259" key="1">
    <source>
        <dbReference type="Pfam" id="PF00646"/>
    </source>
</evidence>
<dbReference type="InterPro" id="IPR036047">
    <property type="entry name" value="F-box-like_dom_sf"/>
</dbReference>
<sequence length="90" mass="10030">MSPRTSPVPSSGMATQSPWFLRFPPELSSSIVSFLPNRDVKSLRLTCKALSDISPCSSARVFLSANSLNIEVFRAVADHPKFRHEIREII</sequence>
<organism evidence="2 3">
    <name type="scientific">Penicillium salamii</name>
    <dbReference type="NCBI Taxonomy" id="1612424"/>
    <lineage>
        <taxon>Eukaryota</taxon>
        <taxon>Fungi</taxon>
        <taxon>Dikarya</taxon>
        <taxon>Ascomycota</taxon>
        <taxon>Pezizomycotina</taxon>
        <taxon>Eurotiomycetes</taxon>
        <taxon>Eurotiomycetidae</taxon>
        <taxon>Eurotiales</taxon>
        <taxon>Aspergillaceae</taxon>
        <taxon>Penicillium</taxon>
    </lineage>
</organism>
<dbReference type="EMBL" id="CAJVPA010000180">
    <property type="protein sequence ID" value="CAG8369764.1"/>
    <property type="molecule type" value="Genomic_DNA"/>
</dbReference>
<evidence type="ECO:0000313" key="3">
    <source>
        <dbReference type="Proteomes" id="UP001152646"/>
    </source>
</evidence>
<dbReference type="SUPFAM" id="SSF81383">
    <property type="entry name" value="F-box domain"/>
    <property type="match status" value="1"/>
</dbReference>
<comment type="caution">
    <text evidence="2">The sequence shown here is derived from an EMBL/GenBank/DDBJ whole genome shotgun (WGS) entry which is preliminary data.</text>
</comment>
<accession>A0A9W4IZH2</accession>
<dbReference type="Proteomes" id="UP001152646">
    <property type="component" value="Unassembled WGS sequence"/>
</dbReference>
<reference evidence="2" key="1">
    <citation type="submission" date="2021-07" db="EMBL/GenBank/DDBJ databases">
        <authorList>
            <person name="Branca A.L. A."/>
        </authorList>
    </citation>
    <scope>NUCLEOTIDE SEQUENCE</scope>
</reference>
<protein>
    <recommendedName>
        <fullName evidence="1">F-box domain-containing protein</fullName>
    </recommendedName>
</protein>
<evidence type="ECO:0000313" key="2">
    <source>
        <dbReference type="EMBL" id="CAG8369764.1"/>
    </source>
</evidence>
<dbReference type="OrthoDB" id="5422579at2759"/>
<dbReference type="InterPro" id="IPR001810">
    <property type="entry name" value="F-box_dom"/>
</dbReference>
<dbReference type="Pfam" id="PF00646">
    <property type="entry name" value="F-box"/>
    <property type="match status" value="1"/>
</dbReference>